<feature type="transmembrane region" description="Helical" evidence="7">
    <location>
        <begin position="87"/>
        <end position="106"/>
    </location>
</feature>
<organism evidence="9 10">
    <name type="scientific">Capsaspora owczarzaki (strain ATCC 30864)</name>
    <dbReference type="NCBI Taxonomy" id="595528"/>
    <lineage>
        <taxon>Eukaryota</taxon>
        <taxon>Filasterea</taxon>
        <taxon>Capsaspora</taxon>
    </lineage>
</organism>
<keyword evidence="5 7" id="KW-1133">Transmembrane helix</keyword>
<dbReference type="GO" id="GO:0016020">
    <property type="term" value="C:membrane"/>
    <property type="evidence" value="ECO:0007669"/>
    <property type="project" value="UniProtKB-SubCell"/>
</dbReference>
<dbReference type="STRING" id="595528.A0A0D2WRM6"/>
<feature type="transmembrane region" description="Helical" evidence="7">
    <location>
        <begin position="118"/>
        <end position="137"/>
    </location>
</feature>
<dbReference type="InParanoid" id="A0A0D2WRM6"/>
<comment type="function">
    <text evidence="7">Sodium-phosphate symporter.</text>
</comment>
<feature type="region of interest" description="Disordered" evidence="8">
    <location>
        <begin position="302"/>
        <end position="324"/>
    </location>
</feature>
<feature type="transmembrane region" description="Helical" evidence="7">
    <location>
        <begin position="184"/>
        <end position="202"/>
    </location>
</feature>
<evidence type="ECO:0000256" key="5">
    <source>
        <dbReference type="ARBA" id="ARBA00022989"/>
    </source>
</evidence>
<dbReference type="OMA" id="MQAFCIA"/>
<protein>
    <recommendedName>
        <fullName evidence="7">Phosphate transporter</fullName>
    </recommendedName>
</protein>
<dbReference type="GO" id="GO:0005315">
    <property type="term" value="F:phosphate transmembrane transporter activity"/>
    <property type="evidence" value="ECO:0007669"/>
    <property type="project" value="InterPro"/>
</dbReference>
<feature type="transmembrane region" description="Helical" evidence="7">
    <location>
        <begin position="214"/>
        <end position="241"/>
    </location>
</feature>
<reference evidence="10" key="1">
    <citation type="submission" date="2011-02" db="EMBL/GenBank/DDBJ databases">
        <title>The Genome Sequence of Capsaspora owczarzaki ATCC 30864.</title>
        <authorList>
            <person name="Russ C."/>
            <person name="Cuomo C."/>
            <person name="Burger G."/>
            <person name="Gray M.W."/>
            <person name="Holland P.W.H."/>
            <person name="King N."/>
            <person name="Lang F.B.F."/>
            <person name="Roger A.J."/>
            <person name="Ruiz-Trillo I."/>
            <person name="Young S.K."/>
            <person name="Zeng Q."/>
            <person name="Gargeya S."/>
            <person name="Alvarado L."/>
            <person name="Berlin A."/>
            <person name="Chapman S.B."/>
            <person name="Chen Z."/>
            <person name="Freedman E."/>
            <person name="Gellesch M."/>
            <person name="Goldberg J."/>
            <person name="Griggs A."/>
            <person name="Gujja S."/>
            <person name="Heilman E."/>
            <person name="Heiman D."/>
            <person name="Howarth C."/>
            <person name="Mehta T."/>
            <person name="Neiman D."/>
            <person name="Pearson M."/>
            <person name="Roberts A."/>
            <person name="Saif S."/>
            <person name="Shea T."/>
            <person name="Shenoy N."/>
            <person name="Sisk P."/>
            <person name="Stolte C."/>
            <person name="Sykes S."/>
            <person name="White J."/>
            <person name="Yandava C."/>
            <person name="Haas B."/>
            <person name="Nusbaum C."/>
            <person name="Birren B."/>
        </authorList>
    </citation>
    <scope>NUCLEOTIDE SEQUENCE</scope>
    <source>
        <strain evidence="10">ATCC 30864</strain>
    </source>
</reference>
<dbReference type="PANTHER" id="PTHR11101:SF80">
    <property type="entry name" value="PHOSPHATE TRANSPORTER"/>
    <property type="match status" value="1"/>
</dbReference>
<sequence>MDPHDYTWILGLGFFLALLDAYGIGANDVANSFATSVASRTLTLRRACMVAIFTEFGGAVLLGSNTAETIRNGILKTHLFAAQPETLMLAMMCALVGSATFILTATRFGAPVSTTHSIVGAIIGTGIAAFGTDAVDWTYDGVGKIITSWFLSPIIAGIIASLIYLSIKFAVLRSPHAYSRSLKVVPILAFVTIGVNAFFIVYKGSPALKLDKNPLGTILGAVFGFAVGCGLLAYFVVVPIIRQRIEGTNSRPLYKDVLCCFYGRSQMLSEEEQAAKEEEEIRTRQAEDARVLKELELAATKSSDMELRETNSAPKLGDSSSTDDILVKNVDDDATGSEASSNAEIAVGKSSPSSVIRNGIRKVWGRLAYGWNVDVVNSQAGDVTAELHARSTKFSSRAERTFQFCQLLTCIAASIAHGSNDVANAIGPIASIYYIWEHAAIAGDKTPVDVWLLAVGGIAINIGLVTYGYKIMSTLGNKMTDHTPSRGFSMELGATFTVLTASKLGLPVSTTHCITGATAAVGLCNGDVRAINWKLLAWCFFSWIITLPCAGLLSGLLYAMMLNSPKFL</sequence>
<evidence type="ECO:0000256" key="6">
    <source>
        <dbReference type="ARBA" id="ARBA00023136"/>
    </source>
</evidence>
<keyword evidence="6 7" id="KW-0472">Membrane</keyword>
<evidence type="ECO:0000256" key="2">
    <source>
        <dbReference type="ARBA" id="ARBA00022448"/>
    </source>
</evidence>
<dbReference type="AlphaFoldDB" id="A0A0D2WRM6"/>
<feature type="transmembrane region" description="Helical" evidence="7">
    <location>
        <begin position="149"/>
        <end position="172"/>
    </location>
</feature>
<keyword evidence="2 7" id="KW-0813">Transport</keyword>
<evidence type="ECO:0000313" key="10">
    <source>
        <dbReference type="Proteomes" id="UP000008743"/>
    </source>
</evidence>
<evidence type="ECO:0000256" key="3">
    <source>
        <dbReference type="ARBA" id="ARBA00022592"/>
    </source>
</evidence>
<gene>
    <name evidence="9" type="ORF">CAOG_005204</name>
</gene>
<dbReference type="RefSeq" id="XP_004346889.1">
    <property type="nucleotide sequence ID" value="XM_004346839.2"/>
</dbReference>
<feature type="transmembrane region" description="Helical" evidence="7">
    <location>
        <begin position="6"/>
        <end position="26"/>
    </location>
</feature>
<feature type="compositionally biased region" description="Polar residues" evidence="8">
    <location>
        <begin position="310"/>
        <end position="323"/>
    </location>
</feature>
<evidence type="ECO:0000256" key="7">
    <source>
        <dbReference type="RuleBase" id="RU363058"/>
    </source>
</evidence>
<dbReference type="OrthoDB" id="260807at2759"/>
<dbReference type="InterPro" id="IPR001204">
    <property type="entry name" value="Phos_transporter"/>
</dbReference>
<dbReference type="PhylomeDB" id="A0A0D2WRM6"/>
<dbReference type="EMBL" id="KE346367">
    <property type="protein sequence ID" value="KJE94575.1"/>
    <property type="molecule type" value="Genomic_DNA"/>
</dbReference>
<dbReference type="GO" id="GO:0035435">
    <property type="term" value="P:phosphate ion transmembrane transport"/>
    <property type="evidence" value="ECO:0007669"/>
    <property type="project" value="TreeGrafter"/>
</dbReference>
<dbReference type="Pfam" id="PF01384">
    <property type="entry name" value="PHO4"/>
    <property type="match status" value="1"/>
</dbReference>
<dbReference type="PANTHER" id="PTHR11101">
    <property type="entry name" value="PHOSPHATE TRANSPORTER"/>
    <property type="match status" value="1"/>
</dbReference>
<evidence type="ECO:0000256" key="1">
    <source>
        <dbReference type="ARBA" id="ARBA00004141"/>
    </source>
</evidence>
<keyword evidence="3 7" id="KW-0592">Phosphate transport</keyword>
<feature type="transmembrane region" description="Helical" evidence="7">
    <location>
        <begin position="450"/>
        <end position="469"/>
    </location>
</feature>
<comment type="similarity">
    <text evidence="7">Belongs to the inorganic phosphate transporter (PiT) (TC 2.A.20) family.</text>
</comment>
<name>A0A0D2WRM6_CAPO3</name>
<evidence type="ECO:0000313" key="9">
    <source>
        <dbReference type="EMBL" id="KJE94575.1"/>
    </source>
</evidence>
<evidence type="ECO:0000256" key="4">
    <source>
        <dbReference type="ARBA" id="ARBA00022692"/>
    </source>
</evidence>
<dbReference type="Proteomes" id="UP000008743">
    <property type="component" value="Unassembled WGS sequence"/>
</dbReference>
<keyword evidence="4 7" id="KW-0812">Transmembrane</keyword>
<dbReference type="eggNOG" id="KOG2493">
    <property type="taxonomic scope" value="Eukaryota"/>
</dbReference>
<accession>A0A0D2WRM6</accession>
<keyword evidence="10" id="KW-1185">Reference proteome</keyword>
<feature type="transmembrane region" description="Helical" evidence="7">
    <location>
        <begin position="47"/>
        <end position="67"/>
    </location>
</feature>
<proteinExistence type="inferred from homology"/>
<feature type="transmembrane region" description="Helical" evidence="7">
    <location>
        <begin position="535"/>
        <end position="559"/>
    </location>
</feature>
<evidence type="ECO:0000256" key="8">
    <source>
        <dbReference type="SAM" id="MobiDB-lite"/>
    </source>
</evidence>
<comment type="subcellular location">
    <subcellularLocation>
        <location evidence="1 7">Membrane</location>
        <topology evidence="1 7">Multi-pass membrane protein</topology>
    </subcellularLocation>
</comment>